<feature type="domain" description="Dynamin N-terminal" evidence="3">
    <location>
        <begin position="200"/>
        <end position="431"/>
    </location>
</feature>
<feature type="region of interest" description="Disordered" evidence="1">
    <location>
        <begin position="836"/>
        <end position="898"/>
    </location>
</feature>
<dbReference type="SUPFAM" id="SSF52540">
    <property type="entry name" value="P-loop containing nucleoside triphosphate hydrolases"/>
    <property type="match status" value="1"/>
</dbReference>
<evidence type="ECO:0000313" key="5">
    <source>
        <dbReference type="Proteomes" id="UP001352852"/>
    </source>
</evidence>
<evidence type="ECO:0000259" key="3">
    <source>
        <dbReference type="Pfam" id="PF00350"/>
    </source>
</evidence>
<accession>A0ABU7CKW5</accession>
<dbReference type="Pfam" id="PF00350">
    <property type="entry name" value="Dynamin_N"/>
    <property type="match status" value="1"/>
</dbReference>
<sequence>MIVATFFKKICKAQLYLLIHSLWFLLQFLVLVMDDFVRKILNDWGLNEWIGTFEDGGINMANLYCLEDQDIEKLISKVGPRAYFRKQLKLLKEQQNTNDSDTKDIVPFSIQVQKNTTAQAELLPSKCERGKRKLDQEETNKGQPRAKQCRRSMSELMMLSDVKNVMAHVLAKLRSQENTKLIAFLRNRIRDLETDKRELVGVFGKTGAGKTSLINAVIEEKKLLPSGDVEACTSVMIKIEANTCNTKYEAHVEFITKEEWKDELWSISQFHSDTADQNNDYDDDYQDVAEKLSALYGEEWKQKSSEKLMDARYFSEIPEFLQSTTKILSCETAKELSAKMIKYTRTDSNQGGDKGIKRWYWPLVKCVTVKVPHNSFLQHVTLVDLPGNGDRNKSRDTMWKGIVGNCSTVWIVTEINRAAADRESWEILKSVSSLLGNAGECRHIHFICTKSDIIEDSPDHSADVQALILRRNTDAKAAVGKEINKLHKMKKHFSDECFQVFTVSSKEFLKQKVLSPENTEIPKLQEFLQNLNDCHSETLNYISRAQGILSLIEGARLTKAPGKNKDVCEELNSNIALHLYQVKTAMEKASQVFESCLKEGVKNSKHSCDKTLNHFLFPRGKTGSAYHRTLKCVFKNGGVYKPKKGKEINLNMKLTSFLTDSIDEEFRKTFPNERKRGPFNGVISNFSLDTKSLKQTYKDVKLQLIFLKTEEEKIKTKLNKRIRDQKKIIYSSLTQTIEETMQECYKMAAGYSGPGMLEKMRETLVKHVHESKDTMFEKAKDVMLNHLGRLRVEILNTMMDTLKNSIELSLRTDGHSIPDVSTELTMHAAMARTPHTAAQAITPKRNRADTTKPCTHIGTPDPTPRQDQLTRWGRQPLQPHKCTTSLPLQRQPKENHQPAQLHLHCLANPNASPSTKAKPYPQSTLHNVQATLPASGPGIETRNQIQKI</sequence>
<keyword evidence="2" id="KW-1133">Transmembrane helix</keyword>
<keyword evidence="5" id="KW-1185">Reference proteome</keyword>
<dbReference type="InterPro" id="IPR013761">
    <property type="entry name" value="SAM/pointed_sf"/>
</dbReference>
<dbReference type="InterPro" id="IPR053082">
    <property type="entry name" value="Nuclear_GTPase_SLIP-GC"/>
</dbReference>
<evidence type="ECO:0000313" key="4">
    <source>
        <dbReference type="EMBL" id="MED6263598.1"/>
    </source>
</evidence>
<comment type="caution">
    <text evidence="4">The sequence shown here is derived from an EMBL/GenBank/DDBJ whole genome shotgun (WGS) entry which is preliminary data.</text>
</comment>
<dbReference type="Gene3D" id="1.10.150.50">
    <property type="entry name" value="Transcription Factor, Ets-1"/>
    <property type="match status" value="1"/>
</dbReference>
<organism evidence="4 5">
    <name type="scientific">Characodon lateralis</name>
    <dbReference type="NCBI Taxonomy" id="208331"/>
    <lineage>
        <taxon>Eukaryota</taxon>
        <taxon>Metazoa</taxon>
        <taxon>Chordata</taxon>
        <taxon>Craniata</taxon>
        <taxon>Vertebrata</taxon>
        <taxon>Euteleostomi</taxon>
        <taxon>Actinopterygii</taxon>
        <taxon>Neopterygii</taxon>
        <taxon>Teleostei</taxon>
        <taxon>Neoteleostei</taxon>
        <taxon>Acanthomorphata</taxon>
        <taxon>Ovalentaria</taxon>
        <taxon>Atherinomorphae</taxon>
        <taxon>Cyprinodontiformes</taxon>
        <taxon>Goodeidae</taxon>
        <taxon>Characodon</taxon>
    </lineage>
</organism>
<protein>
    <recommendedName>
        <fullName evidence="3">Dynamin N-terminal domain-containing protein</fullName>
    </recommendedName>
</protein>
<name>A0ABU7CKW5_9TELE</name>
<dbReference type="PANTHER" id="PTHR47308">
    <property type="entry name" value="NUCLEAR GTPASE SLIP-GC"/>
    <property type="match status" value="1"/>
</dbReference>
<keyword evidence="2" id="KW-0472">Membrane</keyword>
<dbReference type="Proteomes" id="UP001352852">
    <property type="component" value="Unassembled WGS sequence"/>
</dbReference>
<reference evidence="4 5" key="1">
    <citation type="submission" date="2021-06" db="EMBL/GenBank/DDBJ databases">
        <authorList>
            <person name="Palmer J.M."/>
        </authorList>
    </citation>
    <scope>NUCLEOTIDE SEQUENCE [LARGE SCALE GENOMIC DNA]</scope>
    <source>
        <strain evidence="4 5">CL_MEX2019</strain>
        <tissue evidence="4">Muscle</tissue>
    </source>
</reference>
<dbReference type="PANTHER" id="PTHR47308:SF1">
    <property type="entry name" value="NUCLEAR GTPASE SLIP-GC"/>
    <property type="match status" value="1"/>
</dbReference>
<dbReference type="InterPro" id="IPR027417">
    <property type="entry name" value="P-loop_NTPase"/>
</dbReference>
<keyword evidence="2" id="KW-0812">Transmembrane</keyword>
<evidence type="ECO:0000256" key="1">
    <source>
        <dbReference type="SAM" id="MobiDB-lite"/>
    </source>
</evidence>
<dbReference type="EMBL" id="JAHUTJ010000309">
    <property type="protein sequence ID" value="MED6263598.1"/>
    <property type="molecule type" value="Genomic_DNA"/>
</dbReference>
<evidence type="ECO:0000256" key="2">
    <source>
        <dbReference type="SAM" id="Phobius"/>
    </source>
</evidence>
<dbReference type="Gene3D" id="3.40.50.300">
    <property type="entry name" value="P-loop containing nucleotide triphosphate hydrolases"/>
    <property type="match status" value="2"/>
</dbReference>
<proteinExistence type="predicted"/>
<gene>
    <name evidence="4" type="ORF">CHARACLAT_006112</name>
</gene>
<feature type="transmembrane region" description="Helical" evidence="2">
    <location>
        <begin position="15"/>
        <end position="33"/>
    </location>
</feature>
<dbReference type="InterPro" id="IPR045063">
    <property type="entry name" value="Dynamin_N"/>
</dbReference>